<keyword evidence="2" id="KW-0677">Repeat</keyword>
<sequence>MEEADVKPVLSMSKKLSKLHCEEGIPDSLNTESEQWILQIDWRRKCLSSLPEYLQKYQFCTSLNLSGNNLEGGIDWLIHLKRLKLLDLSRNKFSKITDVCGSVSTLEYMDLSHNQLRELPEWILLLEKVCNLNLSCNPLEKSFHAHLKTAKWKSIEICNLENVNLVSIPDCIQSAYSLKELYLGNVNANTYFHKSLFYGSNNTLWKIPELLPSSLSILDLSNVQLSNFEYEWKNLPNLKEMRARGNDLFWPSENFTVLKMLETCDLSSCKMVLLPKDFGCLKNLCFINLSFNKLTMLPKSFEQFHSLNHLDLYHAGIETIECNLASLPRLVKCDLWMNLVEPSEFLPNHSNFCSNLRGSLFLGEKEIRFDERISPSVTSEDDGDHSEESDEGINDSCEITASTTATGIEESWDDEVFSDCEADEIQLAGPGLKSDVPNSNGVENHFNLPSQLHASSCSLQPSRFGTIQGQFDDVD</sequence>
<dbReference type="GO" id="GO:0005737">
    <property type="term" value="C:cytoplasm"/>
    <property type="evidence" value="ECO:0000318"/>
    <property type="project" value="GO_Central"/>
</dbReference>
<dbReference type="PANTHER" id="PTHR48051:SF1">
    <property type="entry name" value="RAS SUPPRESSOR PROTEIN 1"/>
    <property type="match status" value="1"/>
</dbReference>
<dbReference type="SUPFAM" id="SSF52058">
    <property type="entry name" value="L domain-like"/>
    <property type="match status" value="1"/>
</dbReference>
<feature type="compositionally biased region" description="Acidic residues" evidence="3">
    <location>
        <begin position="379"/>
        <end position="393"/>
    </location>
</feature>
<keyword evidence="5" id="KW-1185">Reference proteome</keyword>
<dbReference type="InterPro" id="IPR001611">
    <property type="entry name" value="Leu-rich_rpt"/>
</dbReference>
<evidence type="ECO:0000256" key="1">
    <source>
        <dbReference type="ARBA" id="ARBA00022614"/>
    </source>
</evidence>
<dbReference type="Gene3D" id="3.80.10.10">
    <property type="entry name" value="Ribonuclease Inhibitor"/>
    <property type="match status" value="3"/>
</dbReference>
<evidence type="ECO:0000256" key="2">
    <source>
        <dbReference type="ARBA" id="ARBA00022737"/>
    </source>
</evidence>
<dbReference type="STRING" id="6669.E9GUX7"/>
<dbReference type="HOGENOM" id="CLU_575225_0_0_1"/>
<proteinExistence type="predicted"/>
<dbReference type="eggNOG" id="KOG0618">
    <property type="taxonomic scope" value="Eukaryota"/>
</dbReference>
<name>E9GUX7_DAPPU</name>
<dbReference type="OMA" id="TESEQWI"/>
<evidence type="ECO:0000313" key="4">
    <source>
        <dbReference type="EMBL" id="EFX76714.1"/>
    </source>
</evidence>
<feature type="region of interest" description="Disordered" evidence="3">
    <location>
        <begin position="372"/>
        <end position="396"/>
    </location>
</feature>
<dbReference type="KEGG" id="dpx:DAPPUDRAFT_322102"/>
<dbReference type="PANTHER" id="PTHR48051">
    <property type="match status" value="1"/>
</dbReference>
<dbReference type="InterPro" id="IPR032675">
    <property type="entry name" value="LRR_dom_sf"/>
</dbReference>
<dbReference type="AlphaFoldDB" id="E9GUX7"/>
<protein>
    <submittedName>
        <fullName evidence="4">Uncharacterized protein</fullName>
    </submittedName>
</protein>
<gene>
    <name evidence="4" type="ORF">DAPPUDRAFT_322102</name>
</gene>
<accession>E9GUX7</accession>
<dbReference type="InParanoid" id="E9GUX7"/>
<dbReference type="InterPro" id="IPR050216">
    <property type="entry name" value="LRR_domain-containing"/>
</dbReference>
<keyword evidence="1" id="KW-0433">Leucine-rich repeat</keyword>
<dbReference type="Proteomes" id="UP000000305">
    <property type="component" value="Unassembled WGS sequence"/>
</dbReference>
<dbReference type="PROSITE" id="PS51450">
    <property type="entry name" value="LRR"/>
    <property type="match status" value="1"/>
</dbReference>
<dbReference type="EMBL" id="GL732567">
    <property type="protein sequence ID" value="EFX76714.1"/>
    <property type="molecule type" value="Genomic_DNA"/>
</dbReference>
<organism evidence="4 5">
    <name type="scientific">Daphnia pulex</name>
    <name type="common">Water flea</name>
    <dbReference type="NCBI Taxonomy" id="6669"/>
    <lineage>
        <taxon>Eukaryota</taxon>
        <taxon>Metazoa</taxon>
        <taxon>Ecdysozoa</taxon>
        <taxon>Arthropoda</taxon>
        <taxon>Crustacea</taxon>
        <taxon>Branchiopoda</taxon>
        <taxon>Diplostraca</taxon>
        <taxon>Cladocera</taxon>
        <taxon>Anomopoda</taxon>
        <taxon>Daphniidae</taxon>
        <taxon>Daphnia</taxon>
    </lineage>
</organism>
<dbReference type="PhylomeDB" id="E9GUX7"/>
<reference evidence="4 5" key="1">
    <citation type="journal article" date="2011" name="Science">
        <title>The ecoresponsive genome of Daphnia pulex.</title>
        <authorList>
            <person name="Colbourne J.K."/>
            <person name="Pfrender M.E."/>
            <person name="Gilbert D."/>
            <person name="Thomas W.K."/>
            <person name="Tucker A."/>
            <person name="Oakley T.H."/>
            <person name="Tokishita S."/>
            <person name="Aerts A."/>
            <person name="Arnold G.J."/>
            <person name="Basu M.K."/>
            <person name="Bauer D.J."/>
            <person name="Caceres C.E."/>
            <person name="Carmel L."/>
            <person name="Casola C."/>
            <person name="Choi J.H."/>
            <person name="Detter J.C."/>
            <person name="Dong Q."/>
            <person name="Dusheyko S."/>
            <person name="Eads B.D."/>
            <person name="Frohlich T."/>
            <person name="Geiler-Samerotte K.A."/>
            <person name="Gerlach D."/>
            <person name="Hatcher P."/>
            <person name="Jogdeo S."/>
            <person name="Krijgsveld J."/>
            <person name="Kriventseva E.V."/>
            <person name="Kultz D."/>
            <person name="Laforsch C."/>
            <person name="Lindquist E."/>
            <person name="Lopez J."/>
            <person name="Manak J.R."/>
            <person name="Muller J."/>
            <person name="Pangilinan J."/>
            <person name="Patwardhan R.P."/>
            <person name="Pitluck S."/>
            <person name="Pritham E.J."/>
            <person name="Rechtsteiner A."/>
            <person name="Rho M."/>
            <person name="Rogozin I.B."/>
            <person name="Sakarya O."/>
            <person name="Salamov A."/>
            <person name="Schaack S."/>
            <person name="Shapiro H."/>
            <person name="Shiga Y."/>
            <person name="Skalitzky C."/>
            <person name="Smith Z."/>
            <person name="Souvorov A."/>
            <person name="Sung W."/>
            <person name="Tang Z."/>
            <person name="Tsuchiya D."/>
            <person name="Tu H."/>
            <person name="Vos H."/>
            <person name="Wang M."/>
            <person name="Wolf Y.I."/>
            <person name="Yamagata H."/>
            <person name="Yamada T."/>
            <person name="Ye Y."/>
            <person name="Shaw J.R."/>
            <person name="Andrews J."/>
            <person name="Crease T.J."/>
            <person name="Tang H."/>
            <person name="Lucas S.M."/>
            <person name="Robertson H.M."/>
            <person name="Bork P."/>
            <person name="Koonin E.V."/>
            <person name="Zdobnov E.M."/>
            <person name="Grigoriev I.V."/>
            <person name="Lynch M."/>
            <person name="Boore J.L."/>
        </authorList>
    </citation>
    <scope>NUCLEOTIDE SEQUENCE [LARGE SCALE GENOMIC DNA]</scope>
</reference>
<dbReference type="OrthoDB" id="2021138at2759"/>
<evidence type="ECO:0000256" key="3">
    <source>
        <dbReference type="SAM" id="MobiDB-lite"/>
    </source>
</evidence>
<dbReference type="Pfam" id="PF13855">
    <property type="entry name" value="LRR_8"/>
    <property type="match status" value="1"/>
</dbReference>
<dbReference type="SMART" id="SM00369">
    <property type="entry name" value="LRR_TYP"/>
    <property type="match status" value="3"/>
</dbReference>
<evidence type="ECO:0000313" key="5">
    <source>
        <dbReference type="Proteomes" id="UP000000305"/>
    </source>
</evidence>
<dbReference type="InterPro" id="IPR003591">
    <property type="entry name" value="Leu-rich_rpt_typical-subtyp"/>
</dbReference>